<proteinExistence type="predicted"/>
<comment type="caution">
    <text evidence="2">The sequence shown here is derived from an EMBL/GenBank/DDBJ whole genome shotgun (WGS) entry which is preliminary data.</text>
</comment>
<dbReference type="EMBL" id="JANIBJ010000028">
    <property type="protein sequence ID" value="MCQ8105361.1"/>
    <property type="molecule type" value="Genomic_DNA"/>
</dbReference>
<dbReference type="Proteomes" id="UP001524499">
    <property type="component" value="Unassembled WGS sequence"/>
</dbReference>
<protein>
    <submittedName>
        <fullName evidence="2">PqiC family protein</fullName>
    </submittedName>
</protein>
<evidence type="ECO:0000259" key="1">
    <source>
        <dbReference type="Pfam" id="PF03886"/>
    </source>
</evidence>
<feature type="domain" description="ABC-type transport auxiliary lipoprotein component" evidence="1">
    <location>
        <begin position="39"/>
        <end position="188"/>
    </location>
</feature>
<keyword evidence="3" id="KW-1185">Reference proteome</keyword>
<evidence type="ECO:0000313" key="3">
    <source>
        <dbReference type="Proteomes" id="UP001524499"/>
    </source>
</evidence>
<organism evidence="2 3">
    <name type="scientific">Methylomonas subterranea</name>
    <dbReference type="NCBI Taxonomy" id="2952225"/>
    <lineage>
        <taxon>Bacteria</taxon>
        <taxon>Pseudomonadati</taxon>
        <taxon>Pseudomonadota</taxon>
        <taxon>Gammaproteobacteria</taxon>
        <taxon>Methylococcales</taxon>
        <taxon>Methylococcaceae</taxon>
        <taxon>Methylomonas</taxon>
    </lineage>
</organism>
<dbReference type="Pfam" id="PF03886">
    <property type="entry name" value="ABC_trans_aux"/>
    <property type="match status" value="1"/>
</dbReference>
<name>A0ABT1TJH8_9GAMM</name>
<dbReference type="InterPro" id="IPR005586">
    <property type="entry name" value="ABC_trans_aux"/>
</dbReference>
<sequence length="197" mass="21561">MSGLTRMGLGAFLLTQIACVGSSPPARFYLLEPLAALDRAPAVSATAKPTLALIPVKIPQYLQRAQLVTASGKNTYLLDEWHRWAESLDDNITRVVLRDLSLLMPADVVLNNSQYARQAKLALAISILEFHIDPEGRARMTAQWQASRGDQTLISRQSSFQVSAENADAASKVQALNQCLFRLNREMAEALTPLGAN</sequence>
<evidence type="ECO:0000313" key="2">
    <source>
        <dbReference type="EMBL" id="MCQ8105361.1"/>
    </source>
</evidence>
<accession>A0ABT1TJH8</accession>
<gene>
    <name evidence="2" type="ORF">NP590_14695</name>
</gene>
<dbReference type="RefSeq" id="WP_256603307.1">
    <property type="nucleotide sequence ID" value="NZ_JANIBJ010000028.1"/>
</dbReference>
<dbReference type="SUPFAM" id="SSF159594">
    <property type="entry name" value="XCC0632-like"/>
    <property type="match status" value="1"/>
</dbReference>
<dbReference type="Gene3D" id="3.40.50.10610">
    <property type="entry name" value="ABC-type transport auxiliary lipoprotein component"/>
    <property type="match status" value="1"/>
</dbReference>
<reference evidence="2 3" key="1">
    <citation type="submission" date="2022-07" db="EMBL/GenBank/DDBJ databases">
        <title>Methylomonas rivi sp. nov., Methylomonas rosea sp. nov., Methylomonas aureus sp. nov. and Methylomonas subterranea sp. nov., four novel methanotrophs isolated from a freshwater creek and the deep terrestrial subsurface.</title>
        <authorList>
            <person name="Abin C."/>
            <person name="Sankaranarayanan K."/>
            <person name="Garner C."/>
            <person name="Sindelar R."/>
            <person name="Kotary K."/>
            <person name="Garner R."/>
            <person name="Barclay S."/>
            <person name="Lawson P."/>
            <person name="Krumholz L."/>
        </authorList>
    </citation>
    <scope>NUCLEOTIDE SEQUENCE [LARGE SCALE GENOMIC DNA]</scope>
    <source>
        <strain evidence="2 3">SURF-2</strain>
    </source>
</reference>